<sequence>MTDLGKQGGFGVSTEHNLVSYNKAIPDDTDIEREKFYQDEEYDEDYEYNNLDSDELSLYTKMHQQNSMELLEPDEEIGIDEPDDFEENL</sequence>
<feature type="region of interest" description="Disordered" evidence="1">
    <location>
        <begin position="69"/>
        <end position="89"/>
    </location>
</feature>
<dbReference type="RefSeq" id="WP_029103855.1">
    <property type="nucleotide sequence ID" value="NZ_UGQB01000004.1"/>
</dbReference>
<evidence type="ECO:0000256" key="1">
    <source>
        <dbReference type="SAM" id="MobiDB-lite"/>
    </source>
</evidence>
<accession>A0A378R0J8</accession>
<gene>
    <name evidence="2" type="ORF">NCTC12877_01820</name>
</gene>
<keyword evidence="3" id="KW-1185">Reference proteome</keyword>
<dbReference type="EMBL" id="UGQB01000004">
    <property type="protein sequence ID" value="STZ08813.1"/>
    <property type="molecule type" value="Genomic_DNA"/>
</dbReference>
<evidence type="ECO:0000313" key="3">
    <source>
        <dbReference type="Proteomes" id="UP000254065"/>
    </source>
</evidence>
<organism evidence="2 3">
    <name type="scientific">Moraxella caprae</name>
    <dbReference type="NCBI Taxonomy" id="90240"/>
    <lineage>
        <taxon>Bacteria</taxon>
        <taxon>Pseudomonadati</taxon>
        <taxon>Pseudomonadota</taxon>
        <taxon>Gammaproteobacteria</taxon>
        <taxon>Moraxellales</taxon>
        <taxon>Moraxellaceae</taxon>
        <taxon>Moraxella</taxon>
    </lineage>
</organism>
<dbReference type="Proteomes" id="UP000254065">
    <property type="component" value="Unassembled WGS sequence"/>
</dbReference>
<proteinExistence type="predicted"/>
<feature type="compositionally biased region" description="Acidic residues" evidence="1">
    <location>
        <begin position="71"/>
        <end position="89"/>
    </location>
</feature>
<protein>
    <submittedName>
        <fullName evidence="2">Uncharacterized protein</fullName>
    </submittedName>
</protein>
<evidence type="ECO:0000313" key="2">
    <source>
        <dbReference type="EMBL" id="STZ08813.1"/>
    </source>
</evidence>
<name>A0A378R0J8_9GAMM</name>
<dbReference type="AlphaFoldDB" id="A0A378R0J8"/>
<reference evidence="2 3" key="1">
    <citation type="submission" date="2018-06" db="EMBL/GenBank/DDBJ databases">
        <authorList>
            <consortium name="Pathogen Informatics"/>
            <person name="Doyle S."/>
        </authorList>
    </citation>
    <scope>NUCLEOTIDE SEQUENCE [LARGE SCALE GENOMIC DNA]</scope>
    <source>
        <strain evidence="2 3">NCTC12877</strain>
    </source>
</reference>